<evidence type="ECO:0000313" key="2">
    <source>
        <dbReference type="EMBL" id="ADV27755.1"/>
    </source>
</evidence>
<evidence type="ECO:0000256" key="1">
    <source>
        <dbReference type="SAM" id="Phobius"/>
    </source>
</evidence>
<keyword evidence="1" id="KW-0812">Transmembrane</keyword>
<keyword evidence="1" id="KW-0472">Membrane</keyword>
<name>E6WUQ3_PSEUU</name>
<accession>E6WUQ3</accession>
<feature type="transmembrane region" description="Helical" evidence="1">
    <location>
        <begin position="12"/>
        <end position="39"/>
    </location>
</feature>
<dbReference type="EMBL" id="CP002446">
    <property type="protein sequence ID" value="ADV27755.1"/>
    <property type="molecule type" value="Genomic_DNA"/>
</dbReference>
<dbReference type="STRING" id="743721.Psesu_1914"/>
<feature type="transmembrane region" description="Helical" evidence="1">
    <location>
        <begin position="87"/>
        <end position="113"/>
    </location>
</feature>
<organism evidence="2 3">
    <name type="scientific">Pseudoxanthomonas suwonensis (strain 11-1)</name>
    <dbReference type="NCBI Taxonomy" id="743721"/>
    <lineage>
        <taxon>Bacteria</taxon>
        <taxon>Pseudomonadati</taxon>
        <taxon>Pseudomonadota</taxon>
        <taxon>Gammaproteobacteria</taxon>
        <taxon>Lysobacterales</taxon>
        <taxon>Lysobacteraceae</taxon>
        <taxon>Pseudoxanthomonas</taxon>
    </lineage>
</organism>
<reference evidence="2 3" key="1">
    <citation type="submission" date="2011-01" db="EMBL/GenBank/DDBJ databases">
        <title>Complete sequence of Pseudoxanthomonas suwonensis 11-1.</title>
        <authorList>
            <consortium name="US DOE Joint Genome Institute"/>
            <person name="Lucas S."/>
            <person name="Copeland A."/>
            <person name="Lapidus A."/>
            <person name="Cheng J.-F."/>
            <person name="Goodwin L."/>
            <person name="Pitluck S."/>
            <person name="Teshima H."/>
            <person name="Detter J.C."/>
            <person name="Han C."/>
            <person name="Tapia R."/>
            <person name="Land M."/>
            <person name="Hauser L."/>
            <person name="Kyrpides N."/>
            <person name="Ivanova N."/>
            <person name="Ovchinnikova G."/>
            <person name="Siebers A.K."/>
            <person name="Allgaier M."/>
            <person name="Thelen M.P."/>
            <person name="Hugenholtz P."/>
            <person name="Gladden J."/>
            <person name="Woyke T."/>
        </authorList>
    </citation>
    <scope>NUCLEOTIDE SEQUENCE [LARGE SCALE GENOMIC DNA]</scope>
    <source>
        <strain evidence="3">11-1</strain>
    </source>
</reference>
<evidence type="ECO:0008006" key="4">
    <source>
        <dbReference type="Google" id="ProtNLM"/>
    </source>
</evidence>
<feature type="transmembrane region" description="Helical" evidence="1">
    <location>
        <begin position="59"/>
        <end position="80"/>
    </location>
</feature>
<sequence>MGATWPVARRHSGVGIASFVVGCVGGAMLLMLFVVAGILENATPGGMDEESVEAVLVGLFLFVFLLLQLGAAVLGLVGLFQRDRRRLFAGLGLAISVGSIVMAVFALVVGMVVS</sequence>
<protein>
    <recommendedName>
        <fullName evidence="4">Transmembrane protein</fullName>
    </recommendedName>
</protein>
<dbReference type="HOGENOM" id="CLU_151978_0_0_6"/>
<evidence type="ECO:0000313" key="3">
    <source>
        <dbReference type="Proteomes" id="UP000008632"/>
    </source>
</evidence>
<keyword evidence="1" id="KW-1133">Transmembrane helix</keyword>
<dbReference type="Proteomes" id="UP000008632">
    <property type="component" value="Chromosome"/>
</dbReference>
<proteinExistence type="predicted"/>
<dbReference type="AlphaFoldDB" id="E6WUQ3"/>
<keyword evidence="3" id="KW-1185">Reference proteome</keyword>
<gene>
    <name evidence="2" type="ordered locus">Psesu_1914</name>
</gene>
<dbReference type="KEGG" id="psu:Psesu_1914"/>
<dbReference type="eggNOG" id="ENOG5033E3R">
    <property type="taxonomic scope" value="Bacteria"/>
</dbReference>